<dbReference type="EMBL" id="MN740395">
    <property type="protein sequence ID" value="QHU04299.1"/>
    <property type="molecule type" value="Genomic_DNA"/>
</dbReference>
<dbReference type="AlphaFoldDB" id="A0A6C0JFC1"/>
<evidence type="ECO:0000313" key="2">
    <source>
        <dbReference type="EMBL" id="QHU04299.1"/>
    </source>
</evidence>
<name>A0A6C0JFC1_9ZZZZ</name>
<evidence type="ECO:0000259" key="1">
    <source>
        <dbReference type="Pfam" id="PF01755"/>
    </source>
</evidence>
<dbReference type="InterPro" id="IPR002654">
    <property type="entry name" value="Glyco_trans_25"/>
</dbReference>
<dbReference type="Pfam" id="PF01755">
    <property type="entry name" value="Glyco_transf_25"/>
    <property type="match status" value="1"/>
</dbReference>
<organism evidence="2">
    <name type="scientific">viral metagenome</name>
    <dbReference type="NCBI Taxonomy" id="1070528"/>
    <lineage>
        <taxon>unclassified sequences</taxon>
        <taxon>metagenomes</taxon>
        <taxon>organismal metagenomes</taxon>
    </lineage>
</organism>
<accession>A0A6C0JFC1</accession>
<feature type="domain" description="Glycosyl transferase family 25" evidence="1">
    <location>
        <begin position="5"/>
        <end position="147"/>
    </location>
</feature>
<protein>
    <recommendedName>
        <fullName evidence="1">Glycosyl transferase family 25 domain-containing protein</fullName>
    </recommendedName>
</protein>
<dbReference type="InterPro" id="IPR029044">
    <property type="entry name" value="Nucleotide-diphossugar_trans"/>
</dbReference>
<reference evidence="2" key="1">
    <citation type="journal article" date="2020" name="Nature">
        <title>Giant virus diversity and host interactions through global metagenomics.</title>
        <authorList>
            <person name="Schulz F."/>
            <person name="Roux S."/>
            <person name="Paez-Espino D."/>
            <person name="Jungbluth S."/>
            <person name="Walsh D.A."/>
            <person name="Denef V.J."/>
            <person name="McMahon K.D."/>
            <person name="Konstantinidis K.T."/>
            <person name="Eloe-Fadrosh E.A."/>
            <person name="Kyrpides N.C."/>
            <person name="Woyke T."/>
        </authorList>
    </citation>
    <scope>NUCLEOTIDE SEQUENCE</scope>
    <source>
        <strain evidence="2">GVMAG-M-3300027708-39</strain>
    </source>
</reference>
<dbReference type="SUPFAM" id="SSF53448">
    <property type="entry name" value="Nucleotide-diphospho-sugar transferases"/>
    <property type="match status" value="1"/>
</dbReference>
<proteinExistence type="predicted"/>
<sequence length="230" mass="26809">MSLYFLVINLDKNEDRYDLISKNLSELGCNFQRVRAVNGYDMSNDEDAQKLLFPRNYLIGKLFKSIETKRTWIYDGSVEKSFPNLNLYGHYGTKGLTMSNIKCFEIACNLNYDWFCILEDDSVIDEDTLNKISGFVENPENNKYDIVLLDDRHYGWGGTCAMLYNKRVINTLKHHLHPLSKFSITSDNYGDKNLGNLWDWKLWKYVNFINKKFTLLPCVKSGNFPSTISE</sequence>